<dbReference type="InterPro" id="IPR036043">
    <property type="entry name" value="Phosphoglycerate_kinase_sf"/>
</dbReference>
<protein>
    <recommendedName>
        <fullName evidence="12">Phosphoglycerate kinase</fullName>
        <ecNumber evidence="12">2.7.2.3</ecNumber>
    </recommendedName>
</protein>
<evidence type="ECO:0000256" key="4">
    <source>
        <dbReference type="ARBA" id="ARBA00022603"/>
    </source>
</evidence>
<dbReference type="EC" id="2.7.2.3" evidence="12"/>
<dbReference type="EMBL" id="CM035407">
    <property type="protein sequence ID" value="KAH7444199.1"/>
    <property type="molecule type" value="Genomic_DNA"/>
</dbReference>
<comment type="similarity">
    <text evidence="3 12">Belongs to the phosphoglycerate kinase family.</text>
</comment>
<organism evidence="14 15">
    <name type="scientific">Ceratopteris richardii</name>
    <name type="common">Triangle waterfern</name>
    <dbReference type="NCBI Taxonomy" id="49495"/>
    <lineage>
        <taxon>Eukaryota</taxon>
        <taxon>Viridiplantae</taxon>
        <taxon>Streptophyta</taxon>
        <taxon>Embryophyta</taxon>
        <taxon>Tracheophyta</taxon>
        <taxon>Polypodiopsida</taxon>
        <taxon>Polypodiidae</taxon>
        <taxon>Polypodiales</taxon>
        <taxon>Pteridineae</taxon>
        <taxon>Pteridaceae</taxon>
        <taxon>Parkerioideae</taxon>
        <taxon>Ceratopteris</taxon>
    </lineage>
</organism>
<comment type="catalytic activity">
    <reaction evidence="1">
        <text>guanosine(46) in tRNA + S-adenosyl-L-methionine = N(7)-methylguanosine(46) in tRNA + S-adenosyl-L-homocysteine</text>
        <dbReference type="Rhea" id="RHEA:42708"/>
        <dbReference type="Rhea" id="RHEA-COMP:10188"/>
        <dbReference type="Rhea" id="RHEA-COMP:10189"/>
        <dbReference type="ChEBI" id="CHEBI:57856"/>
        <dbReference type="ChEBI" id="CHEBI:59789"/>
        <dbReference type="ChEBI" id="CHEBI:74269"/>
        <dbReference type="ChEBI" id="CHEBI:74480"/>
        <dbReference type="EC" id="2.1.1.33"/>
    </reaction>
</comment>
<dbReference type="AlphaFoldDB" id="A0A8T2VIB0"/>
<evidence type="ECO:0000256" key="7">
    <source>
        <dbReference type="ARBA" id="ARBA00022694"/>
    </source>
</evidence>
<evidence type="ECO:0000313" key="15">
    <source>
        <dbReference type="Proteomes" id="UP000825935"/>
    </source>
</evidence>
<evidence type="ECO:0000256" key="10">
    <source>
        <dbReference type="ARBA" id="ARBA00022840"/>
    </source>
</evidence>
<proteinExistence type="inferred from homology"/>
<dbReference type="Gene3D" id="3.40.50.1260">
    <property type="entry name" value="Phosphoglycerate kinase, N-terminal domain"/>
    <property type="match status" value="2"/>
</dbReference>
<keyword evidence="8" id="KW-0547">Nucleotide-binding</keyword>
<dbReference type="OrthoDB" id="275353at2759"/>
<sequence length="676" mass="74994">MAFSSVDYNGFLMFCSPIPRIQNAHSNIRWSVKRPLSLNFNISSAKYTLLKTDKGVFNLSRSKAAESVNQIKEDRTVRTWDTLHDYPKEDLLGKTVLVRLDLSFCIKDVAGSDKGATFGPLPTLSYLSSAGVKLVIASHWDDFGLSNEDSNIEHILDFLCRHLEKTVLFINAVRGDAVQDAISNLAAGDVLLLGNLKQHKEEISNNKEFSKDLAQSIDILVNDAFSISHRIFASTVGVACFTSATLAGFQLDRELYFWSKAINNQERPFVAIIGGSRLSDSLTVMYKMLETCSSLIVMGPIVFTFLRALGYRFPSNFIENTLMQDVQKVLSLASAKSVDVIVPIDLLCSREGVDCSTFRADNVPEGWTPIAVGWRTLKTIENLLLLSKTAIWVGSVSLSSEVEDSTVPRSLAKLFCEISINGCTTVVGGRQASLALRNEDKSKVISHVSIGGAAVMEILKGKRLPAISALDFACPGELNWERIYKNPHLPLAVDVGCGNGVFIFRMAKNSTGSMNMLGIEVRRKLVDQCMKSVIDNRLPNVYFVEADAGRMLKRIVSSYPGKVVLITIQCPVPNFNNTESRRTMLQRQLIQHILHIIGSGAKIFLQSDVKEVAMQLKDNFLAYGKDRLRISIDHGNVEKCDSEGWLLDNPLGFSSDWEDHVLLQGKRMYRVLLCCS</sequence>
<comment type="cofactor">
    <cofactor evidence="2">
        <name>Mg(2+)</name>
        <dbReference type="ChEBI" id="CHEBI:18420"/>
    </cofactor>
</comment>
<dbReference type="PROSITE" id="PS51625">
    <property type="entry name" value="SAM_MT_TRMB"/>
    <property type="match status" value="1"/>
</dbReference>
<dbReference type="GO" id="GO:0005829">
    <property type="term" value="C:cytosol"/>
    <property type="evidence" value="ECO:0007669"/>
    <property type="project" value="TreeGrafter"/>
</dbReference>
<dbReference type="Pfam" id="PF00162">
    <property type="entry name" value="PGK"/>
    <property type="match status" value="1"/>
</dbReference>
<evidence type="ECO:0000256" key="8">
    <source>
        <dbReference type="ARBA" id="ARBA00022741"/>
    </source>
</evidence>
<keyword evidence="6" id="KW-0949">S-adenosyl-L-methionine</keyword>
<evidence type="ECO:0000313" key="14">
    <source>
        <dbReference type="EMBL" id="KAH7444199.1"/>
    </source>
</evidence>
<dbReference type="GO" id="GO:0006096">
    <property type="term" value="P:glycolytic process"/>
    <property type="evidence" value="ECO:0007669"/>
    <property type="project" value="InterPro"/>
</dbReference>
<dbReference type="InterPro" id="IPR003358">
    <property type="entry name" value="tRNA_(Gua-N-7)_MeTrfase_Trmb"/>
</dbReference>
<dbReference type="PRINTS" id="PR00477">
    <property type="entry name" value="PHGLYCKINASE"/>
</dbReference>
<keyword evidence="9 12" id="KW-0418">Kinase</keyword>
<accession>A0A8T2VIB0</accession>
<comment type="subunit">
    <text evidence="13">Monomer.</text>
</comment>
<evidence type="ECO:0000256" key="3">
    <source>
        <dbReference type="ARBA" id="ARBA00008982"/>
    </source>
</evidence>
<comment type="catalytic activity">
    <reaction evidence="12">
        <text>(2R)-3-phosphoglycerate + ATP = (2R)-3-phospho-glyceroyl phosphate + ADP</text>
        <dbReference type="Rhea" id="RHEA:14801"/>
        <dbReference type="ChEBI" id="CHEBI:30616"/>
        <dbReference type="ChEBI" id="CHEBI:57604"/>
        <dbReference type="ChEBI" id="CHEBI:58272"/>
        <dbReference type="ChEBI" id="CHEBI:456216"/>
        <dbReference type="EC" id="2.7.2.3"/>
    </reaction>
</comment>
<dbReference type="CDD" id="cd02440">
    <property type="entry name" value="AdoMet_MTases"/>
    <property type="match status" value="1"/>
</dbReference>
<dbReference type="InterPro" id="IPR015824">
    <property type="entry name" value="Phosphoglycerate_kinase_N"/>
</dbReference>
<evidence type="ECO:0000256" key="5">
    <source>
        <dbReference type="ARBA" id="ARBA00022679"/>
    </source>
</evidence>
<keyword evidence="15" id="KW-1185">Reference proteome</keyword>
<keyword evidence="11" id="KW-0460">Magnesium</keyword>
<dbReference type="GO" id="GO:0008176">
    <property type="term" value="F:tRNA (guanine(46)-N7)-methyltransferase activity"/>
    <property type="evidence" value="ECO:0007669"/>
    <property type="project" value="UniProtKB-EC"/>
</dbReference>
<dbReference type="Pfam" id="PF02390">
    <property type="entry name" value="Methyltransf_4"/>
    <property type="match status" value="1"/>
</dbReference>
<dbReference type="GO" id="GO:0043531">
    <property type="term" value="F:ADP binding"/>
    <property type="evidence" value="ECO:0007669"/>
    <property type="project" value="TreeGrafter"/>
</dbReference>
<keyword evidence="7" id="KW-0819">tRNA processing</keyword>
<name>A0A8T2VIB0_CERRI</name>
<keyword evidence="10" id="KW-0067">ATP-binding</keyword>
<dbReference type="Gene3D" id="3.40.50.150">
    <property type="entry name" value="Vaccinia Virus protein VP39"/>
    <property type="match status" value="1"/>
</dbReference>
<dbReference type="Proteomes" id="UP000825935">
    <property type="component" value="Chromosome 2"/>
</dbReference>
<dbReference type="SUPFAM" id="SSF53748">
    <property type="entry name" value="Phosphoglycerate kinase"/>
    <property type="match status" value="1"/>
</dbReference>
<evidence type="ECO:0000256" key="2">
    <source>
        <dbReference type="ARBA" id="ARBA00001946"/>
    </source>
</evidence>
<evidence type="ECO:0000256" key="11">
    <source>
        <dbReference type="ARBA" id="ARBA00022842"/>
    </source>
</evidence>
<evidence type="ECO:0000256" key="12">
    <source>
        <dbReference type="RuleBase" id="RU000532"/>
    </source>
</evidence>
<evidence type="ECO:0000256" key="6">
    <source>
        <dbReference type="ARBA" id="ARBA00022691"/>
    </source>
</evidence>
<reference evidence="14" key="1">
    <citation type="submission" date="2021-08" db="EMBL/GenBank/DDBJ databases">
        <title>WGS assembly of Ceratopteris richardii.</title>
        <authorList>
            <person name="Marchant D.B."/>
            <person name="Chen G."/>
            <person name="Jenkins J."/>
            <person name="Shu S."/>
            <person name="Leebens-Mack J."/>
            <person name="Grimwood J."/>
            <person name="Schmutz J."/>
            <person name="Soltis P."/>
            <person name="Soltis D."/>
            <person name="Chen Z.-H."/>
        </authorList>
    </citation>
    <scope>NUCLEOTIDE SEQUENCE</scope>
    <source>
        <strain evidence="14">Whitten #5841</strain>
        <tissue evidence="14">Leaf</tissue>
    </source>
</reference>
<dbReference type="InterPro" id="IPR001576">
    <property type="entry name" value="Phosphoglycerate_kinase"/>
</dbReference>
<keyword evidence="4" id="KW-0489">Methyltransferase</keyword>
<evidence type="ECO:0000256" key="9">
    <source>
        <dbReference type="ARBA" id="ARBA00022777"/>
    </source>
</evidence>
<dbReference type="InterPro" id="IPR029063">
    <property type="entry name" value="SAM-dependent_MTases_sf"/>
</dbReference>
<keyword evidence="5 12" id="KW-0808">Transferase</keyword>
<gene>
    <name evidence="14" type="ORF">KP509_02G069300</name>
</gene>
<dbReference type="OMA" id="TRFCHAS"/>
<dbReference type="GO" id="GO:0006094">
    <property type="term" value="P:gluconeogenesis"/>
    <property type="evidence" value="ECO:0007669"/>
    <property type="project" value="TreeGrafter"/>
</dbReference>
<dbReference type="PANTHER" id="PTHR11406">
    <property type="entry name" value="PHOSPHOGLYCERATE KINASE"/>
    <property type="match status" value="1"/>
</dbReference>
<dbReference type="GO" id="GO:0004618">
    <property type="term" value="F:phosphoglycerate kinase activity"/>
    <property type="evidence" value="ECO:0007669"/>
    <property type="project" value="UniProtKB-EC"/>
</dbReference>
<dbReference type="PANTHER" id="PTHR11406:SF32">
    <property type="entry name" value="PHOSPHOGLYCERATE KINASE"/>
    <property type="match status" value="1"/>
</dbReference>
<comment type="caution">
    <text evidence="14">The sequence shown here is derived from an EMBL/GenBank/DDBJ whole genome shotgun (WGS) entry which is preliminary data.</text>
</comment>
<evidence type="ECO:0000256" key="1">
    <source>
        <dbReference type="ARBA" id="ARBA00000142"/>
    </source>
</evidence>
<evidence type="ECO:0000256" key="13">
    <source>
        <dbReference type="RuleBase" id="RU000696"/>
    </source>
</evidence>
<dbReference type="SUPFAM" id="SSF53335">
    <property type="entry name" value="S-adenosyl-L-methionine-dependent methyltransferases"/>
    <property type="match status" value="1"/>
</dbReference>
<dbReference type="GO" id="GO:0005524">
    <property type="term" value="F:ATP binding"/>
    <property type="evidence" value="ECO:0007669"/>
    <property type="project" value="UniProtKB-KW"/>
</dbReference>